<evidence type="ECO:0000313" key="1">
    <source>
        <dbReference type="EMBL" id="BAE90950.1"/>
    </source>
</evidence>
<accession>I7GN30</accession>
<dbReference type="GO" id="GO:0016746">
    <property type="term" value="F:acyltransferase activity"/>
    <property type="evidence" value="ECO:0007669"/>
    <property type="project" value="UniProtKB-KW"/>
</dbReference>
<dbReference type="EMBL" id="AB173888">
    <property type="protein sequence ID" value="BAE90950.1"/>
    <property type="molecule type" value="mRNA"/>
</dbReference>
<sequence length="31" mass="3614">MDFLRSAEAVITVHLHSDFYFFNRVSPTLSL</sequence>
<organism evidence="1">
    <name type="scientific">Macaca fascicularis</name>
    <name type="common">Crab-eating macaque</name>
    <name type="synonym">Cynomolgus monkey</name>
    <dbReference type="NCBI Taxonomy" id="9541"/>
    <lineage>
        <taxon>Eukaryota</taxon>
        <taxon>Metazoa</taxon>
        <taxon>Chordata</taxon>
        <taxon>Craniata</taxon>
        <taxon>Vertebrata</taxon>
        <taxon>Euteleostomi</taxon>
        <taxon>Mammalia</taxon>
        <taxon>Eutheria</taxon>
        <taxon>Euarchontoglires</taxon>
        <taxon>Primates</taxon>
        <taxon>Haplorrhini</taxon>
        <taxon>Catarrhini</taxon>
        <taxon>Cercopithecidae</taxon>
        <taxon>Cercopithecinae</taxon>
        <taxon>Macaca</taxon>
    </lineage>
</organism>
<dbReference type="AlphaFoldDB" id="I7GN30"/>
<protein>
    <submittedName>
        <fullName evidence="1">Macaca fascicularis brain cDNA clone: QmoA-10933, similar to human O-acyltransferase (membrane bound) domain containing 1(OACT1), mRNA, RefSeq: XM_371801.2</fullName>
    </submittedName>
</protein>
<name>I7GN30_MACFA</name>
<proteinExistence type="evidence at transcript level"/>
<keyword evidence="1" id="KW-0012">Acyltransferase</keyword>
<reference evidence="1" key="1">
    <citation type="journal article" date="2007" name="PLoS Biol.">
        <title>Rate of evolution in brain-expressed genes in humans and other primates.</title>
        <authorList>
            <person name="Wang H.-Y."/>
            <person name="Chien H.-C."/>
            <person name="Osada N."/>
            <person name="Hashimoto K."/>
            <person name="Sugano S."/>
            <person name="Gojobori T."/>
            <person name="Chou C.-K."/>
            <person name="Tsai S.-F."/>
            <person name="Wu C.-I."/>
            <person name="Shen C.-K.J."/>
        </authorList>
    </citation>
    <scope>NUCLEOTIDE SEQUENCE</scope>
</reference>
<keyword evidence="1" id="KW-0808">Transferase</keyword>